<comment type="caution">
    <text evidence="2">The sequence shown here is derived from an EMBL/GenBank/DDBJ whole genome shotgun (WGS) entry which is preliminary data.</text>
</comment>
<sequence>MLIFSILGPPTTAGCEAHRKIQKQAAYNSKLKRQQNKQAKHFSIMEKFLSANNPMYVEFKASNQDEEDDEEEEEEEEEDGDDGEDDD</sequence>
<proteinExistence type="predicted"/>
<reference evidence="2" key="1">
    <citation type="submission" date="2019-12" db="EMBL/GenBank/DDBJ databases">
        <title>Genome sequencing and annotation of Brassica cretica.</title>
        <authorList>
            <person name="Studholme D.J."/>
            <person name="Sarris P.F."/>
        </authorList>
    </citation>
    <scope>NUCLEOTIDE SEQUENCE</scope>
    <source>
        <strain evidence="2">PFS-001/15</strain>
        <tissue evidence="2">Leaf</tissue>
    </source>
</reference>
<dbReference type="AlphaFoldDB" id="A0A8S9KW47"/>
<dbReference type="EMBL" id="QGKW02000717">
    <property type="protein sequence ID" value="KAF2599890.1"/>
    <property type="molecule type" value="Genomic_DNA"/>
</dbReference>
<gene>
    <name evidence="2" type="ORF">F2Q68_00008382</name>
</gene>
<organism evidence="2 3">
    <name type="scientific">Brassica cretica</name>
    <name type="common">Mustard</name>
    <dbReference type="NCBI Taxonomy" id="69181"/>
    <lineage>
        <taxon>Eukaryota</taxon>
        <taxon>Viridiplantae</taxon>
        <taxon>Streptophyta</taxon>
        <taxon>Embryophyta</taxon>
        <taxon>Tracheophyta</taxon>
        <taxon>Spermatophyta</taxon>
        <taxon>Magnoliopsida</taxon>
        <taxon>eudicotyledons</taxon>
        <taxon>Gunneridae</taxon>
        <taxon>Pentapetalae</taxon>
        <taxon>rosids</taxon>
        <taxon>malvids</taxon>
        <taxon>Brassicales</taxon>
        <taxon>Brassicaceae</taxon>
        <taxon>Brassiceae</taxon>
        <taxon>Brassica</taxon>
    </lineage>
</organism>
<accession>A0A8S9KW47</accession>
<evidence type="ECO:0000313" key="2">
    <source>
        <dbReference type="EMBL" id="KAF2599890.1"/>
    </source>
</evidence>
<dbReference type="Proteomes" id="UP000712281">
    <property type="component" value="Unassembled WGS sequence"/>
</dbReference>
<feature type="region of interest" description="Disordered" evidence="1">
    <location>
        <begin position="58"/>
        <end position="87"/>
    </location>
</feature>
<evidence type="ECO:0000256" key="1">
    <source>
        <dbReference type="SAM" id="MobiDB-lite"/>
    </source>
</evidence>
<protein>
    <submittedName>
        <fullName evidence="2">Uncharacterized protein</fullName>
    </submittedName>
</protein>
<name>A0A8S9KW47_BRACR</name>
<feature type="compositionally biased region" description="Acidic residues" evidence="1">
    <location>
        <begin position="64"/>
        <end position="87"/>
    </location>
</feature>
<evidence type="ECO:0000313" key="3">
    <source>
        <dbReference type="Proteomes" id="UP000712281"/>
    </source>
</evidence>